<dbReference type="Proteomes" id="UP000533429">
    <property type="component" value="Unassembled WGS sequence"/>
</dbReference>
<sequence>MRIDDQFKHVRLPSDSGIREFIPTDKQVHDIIELLPIHIKPIIILLAETACRRNEILKLTRDDINLEQRTIHLRNTKNGTDRVVPLSKKAVTVLSERLKYAHHKLFSVTPEQVTKQFRKAADKTECYECVVHSLRHYKISKLVQQGVDHIIVGKISGHKDIRMLQRYVKLDASQFASLMDG</sequence>
<reference evidence="4 5" key="1">
    <citation type="submission" date="2020-06" db="EMBL/GenBank/DDBJ databases">
        <title>Photobacterium damselae subsp. damselae comparative genomics.</title>
        <authorList>
            <person name="Osorio C.R."/>
        </authorList>
    </citation>
    <scope>NUCLEOTIDE SEQUENCE [LARGE SCALE GENOMIC DNA]</scope>
    <source>
        <strain evidence="4 5">TW250/03</strain>
    </source>
</reference>
<dbReference type="InterPro" id="IPR013762">
    <property type="entry name" value="Integrase-like_cat_sf"/>
</dbReference>
<evidence type="ECO:0000313" key="5">
    <source>
        <dbReference type="Proteomes" id="UP000533429"/>
    </source>
</evidence>
<protein>
    <submittedName>
        <fullName evidence="4">Site-specific integrase</fullName>
    </submittedName>
</protein>
<dbReference type="PROSITE" id="PS51898">
    <property type="entry name" value="TYR_RECOMBINASE"/>
    <property type="match status" value="1"/>
</dbReference>
<dbReference type="InterPro" id="IPR002104">
    <property type="entry name" value="Integrase_catalytic"/>
</dbReference>
<dbReference type="GO" id="GO:0015074">
    <property type="term" value="P:DNA integration"/>
    <property type="evidence" value="ECO:0007669"/>
    <property type="project" value="UniProtKB-KW"/>
</dbReference>
<dbReference type="GO" id="GO:0006310">
    <property type="term" value="P:DNA recombination"/>
    <property type="evidence" value="ECO:0007669"/>
    <property type="project" value="UniProtKB-KW"/>
</dbReference>
<evidence type="ECO:0000259" key="3">
    <source>
        <dbReference type="PROSITE" id="PS51898"/>
    </source>
</evidence>
<dbReference type="PANTHER" id="PTHR30349">
    <property type="entry name" value="PHAGE INTEGRASE-RELATED"/>
    <property type="match status" value="1"/>
</dbReference>
<proteinExistence type="predicted"/>
<evidence type="ECO:0000256" key="1">
    <source>
        <dbReference type="ARBA" id="ARBA00022908"/>
    </source>
</evidence>
<dbReference type="CDD" id="cd00796">
    <property type="entry name" value="INT_Rci_Hp1_C"/>
    <property type="match status" value="1"/>
</dbReference>
<feature type="domain" description="Tyr recombinase" evidence="3">
    <location>
        <begin position="17"/>
        <end position="180"/>
    </location>
</feature>
<dbReference type="GO" id="GO:0003677">
    <property type="term" value="F:DNA binding"/>
    <property type="evidence" value="ECO:0007669"/>
    <property type="project" value="InterPro"/>
</dbReference>
<evidence type="ECO:0000256" key="2">
    <source>
        <dbReference type="ARBA" id="ARBA00023172"/>
    </source>
</evidence>
<evidence type="ECO:0000313" key="4">
    <source>
        <dbReference type="EMBL" id="NVO98998.1"/>
    </source>
</evidence>
<gene>
    <name evidence="4" type="ORF">HWA77_02100</name>
</gene>
<dbReference type="SUPFAM" id="SSF56349">
    <property type="entry name" value="DNA breaking-rejoining enzymes"/>
    <property type="match status" value="1"/>
</dbReference>
<dbReference type="PANTHER" id="PTHR30349:SF94">
    <property type="entry name" value="INTEGRASE_RECOMBINASE HI_1414-RELATED"/>
    <property type="match status" value="1"/>
</dbReference>
<dbReference type="Pfam" id="PF00589">
    <property type="entry name" value="Phage_integrase"/>
    <property type="match status" value="1"/>
</dbReference>
<keyword evidence="2" id="KW-0233">DNA recombination</keyword>
<dbReference type="InterPro" id="IPR050090">
    <property type="entry name" value="Tyrosine_recombinase_XerCD"/>
</dbReference>
<comment type="caution">
    <text evidence="4">The sequence shown here is derived from an EMBL/GenBank/DDBJ whole genome shotgun (WGS) entry which is preliminary data.</text>
</comment>
<dbReference type="AlphaFoldDB" id="A0A850QUD3"/>
<keyword evidence="1" id="KW-0229">DNA integration</keyword>
<organism evidence="4 5">
    <name type="scientific">Photobacterium damselae subsp. damselae</name>
    <name type="common">Listonella damsela</name>
    <dbReference type="NCBI Taxonomy" id="85581"/>
    <lineage>
        <taxon>Bacteria</taxon>
        <taxon>Pseudomonadati</taxon>
        <taxon>Pseudomonadota</taxon>
        <taxon>Gammaproteobacteria</taxon>
        <taxon>Vibrionales</taxon>
        <taxon>Vibrionaceae</taxon>
        <taxon>Photobacterium</taxon>
    </lineage>
</organism>
<name>A0A850QUD3_PHODD</name>
<accession>A0A850QUD3</accession>
<dbReference type="Gene3D" id="1.10.443.10">
    <property type="entry name" value="Intergrase catalytic core"/>
    <property type="match status" value="1"/>
</dbReference>
<dbReference type="InterPro" id="IPR011010">
    <property type="entry name" value="DNA_brk_join_enz"/>
</dbReference>
<dbReference type="EMBL" id="JABXOR010000129">
    <property type="protein sequence ID" value="NVO98998.1"/>
    <property type="molecule type" value="Genomic_DNA"/>
</dbReference>